<accession>A0A429YTU7</accession>
<evidence type="ECO:0000313" key="1">
    <source>
        <dbReference type="EMBL" id="RST84830.1"/>
    </source>
</evidence>
<organism evidence="1 2">
    <name type="scientific">Aquibium carbonis</name>
    <dbReference type="NCBI Taxonomy" id="2495581"/>
    <lineage>
        <taxon>Bacteria</taxon>
        <taxon>Pseudomonadati</taxon>
        <taxon>Pseudomonadota</taxon>
        <taxon>Alphaproteobacteria</taxon>
        <taxon>Hyphomicrobiales</taxon>
        <taxon>Phyllobacteriaceae</taxon>
        <taxon>Aquibium</taxon>
    </lineage>
</organism>
<keyword evidence="2" id="KW-1185">Reference proteome</keyword>
<dbReference type="OrthoDB" id="7173678at2"/>
<sequence>MPWRAEERSGAVLRNGDDRLVAIPKDFVLVGDEIIIRQEKDGVITIHPATKEGRQALDCFNPFDDWEVDDRS</sequence>
<protein>
    <submittedName>
        <fullName evidence="1">AbrB/MazE/SpoVT family DNA-binding domain-containing protein</fullName>
    </submittedName>
</protein>
<dbReference type="AlphaFoldDB" id="A0A429YTU7"/>
<keyword evidence="1" id="KW-0238">DNA-binding</keyword>
<comment type="caution">
    <text evidence="1">The sequence shown here is derived from an EMBL/GenBank/DDBJ whole genome shotgun (WGS) entry which is preliminary data.</text>
</comment>
<name>A0A429YTU7_9HYPH</name>
<dbReference type="RefSeq" id="WP_126701494.1">
    <property type="nucleotide sequence ID" value="NZ_RWKW01000073.1"/>
</dbReference>
<dbReference type="Proteomes" id="UP000278398">
    <property type="component" value="Unassembled WGS sequence"/>
</dbReference>
<dbReference type="GO" id="GO:0003677">
    <property type="term" value="F:DNA binding"/>
    <property type="evidence" value="ECO:0007669"/>
    <property type="project" value="UniProtKB-KW"/>
</dbReference>
<dbReference type="EMBL" id="RWKW01000073">
    <property type="protein sequence ID" value="RST84830.1"/>
    <property type="molecule type" value="Genomic_DNA"/>
</dbReference>
<reference evidence="1 2" key="1">
    <citation type="submission" date="2018-12" db="EMBL/GenBank/DDBJ databases">
        <title>Mesorhizobium carbonis sp. nov., isolated from coal mine water.</title>
        <authorList>
            <person name="Xin W."/>
            <person name="Xu Z."/>
            <person name="Xiang F."/>
            <person name="Zhang J."/>
            <person name="Xi L."/>
            <person name="Liu J."/>
        </authorList>
    </citation>
    <scope>NUCLEOTIDE SEQUENCE [LARGE SCALE GENOMIC DNA]</scope>
    <source>
        <strain evidence="1 2">B2.3</strain>
    </source>
</reference>
<dbReference type="InterPro" id="IPR037914">
    <property type="entry name" value="SpoVT-AbrB_sf"/>
</dbReference>
<evidence type="ECO:0000313" key="2">
    <source>
        <dbReference type="Proteomes" id="UP000278398"/>
    </source>
</evidence>
<gene>
    <name evidence="1" type="ORF">EJC49_18885</name>
</gene>
<dbReference type="SUPFAM" id="SSF89447">
    <property type="entry name" value="AbrB/MazE/MraZ-like"/>
    <property type="match status" value="1"/>
</dbReference>
<proteinExistence type="predicted"/>